<protein>
    <submittedName>
        <fullName evidence="1">Nicotinamide/nicotinic acid mononucleotide adenylyltransferase</fullName>
    </submittedName>
</protein>
<proteinExistence type="predicted"/>
<evidence type="ECO:0000313" key="2">
    <source>
        <dbReference type="Proteomes" id="UP000829398"/>
    </source>
</evidence>
<organism evidence="1 2">
    <name type="scientific">Citrus sinensis</name>
    <name type="common">Sweet orange</name>
    <name type="synonym">Citrus aurantium var. sinensis</name>
    <dbReference type="NCBI Taxonomy" id="2711"/>
    <lineage>
        <taxon>Eukaryota</taxon>
        <taxon>Viridiplantae</taxon>
        <taxon>Streptophyta</taxon>
        <taxon>Embryophyta</taxon>
        <taxon>Tracheophyta</taxon>
        <taxon>Spermatophyta</taxon>
        <taxon>Magnoliopsida</taxon>
        <taxon>eudicotyledons</taxon>
        <taxon>Gunneridae</taxon>
        <taxon>Pentapetalae</taxon>
        <taxon>rosids</taxon>
        <taxon>malvids</taxon>
        <taxon>Sapindales</taxon>
        <taxon>Rutaceae</taxon>
        <taxon>Aurantioideae</taxon>
        <taxon>Citrus</taxon>
    </lineage>
</organism>
<dbReference type="Proteomes" id="UP000829398">
    <property type="component" value="Chromosome 1"/>
</dbReference>
<name>A0ACB8P261_CITSI</name>
<keyword evidence="1" id="KW-0808">Transferase</keyword>
<keyword evidence="2" id="KW-1185">Reference proteome</keyword>
<sequence length="425" mass="48275">MRYWLASGDGDCDCDCERDRDRDRDEEREYNPPLAKESLLLLGVNEFYALGAYHHGALLHINFVNSGAEAIKLLVTDVKKLSRTGYLVELEGELLLVLRFQGYPIFLGLQVLTDVASRASKREDGDDALWTMPIDERFIKILYKATRWEMQLNFKFEEHGSHLAIISSLNSFSAGYLREARLEGAMDVPLPLEKLSLESKTQGKTYVVLVATGSFNPPTFMHLRMFELARDTLNSEGYCVIGGYMSPVNDAYKKRGLISAEHRINLCNLACKSSDFIMVDPWEANQSGYQRTLTVLSRVKNFLIEAGLISTESLKVMLVCGSDLLESFAIPGFWMPEQVWTICRNFGVICIRREGQDVEKIISDNEILDKNKGNIKLVDELVPNQISSTRIRDCICRGLSIKYLTEDKVIDYIRESRLYLNSNDS</sequence>
<comment type="caution">
    <text evidence="1">The sequence shown here is derived from an EMBL/GenBank/DDBJ whole genome shotgun (WGS) entry which is preliminary data.</text>
</comment>
<evidence type="ECO:0000313" key="1">
    <source>
        <dbReference type="EMBL" id="KAH9804222.1"/>
    </source>
</evidence>
<reference evidence="2" key="1">
    <citation type="journal article" date="2023" name="Hortic. Res.">
        <title>A chromosome-level phased genome enabling allele-level studies in sweet orange: a case study on citrus Huanglongbing tolerance.</title>
        <authorList>
            <person name="Wu B."/>
            <person name="Yu Q."/>
            <person name="Deng Z."/>
            <person name="Duan Y."/>
            <person name="Luo F."/>
            <person name="Gmitter F. Jr."/>
        </authorList>
    </citation>
    <scope>NUCLEOTIDE SEQUENCE [LARGE SCALE GENOMIC DNA]</scope>
    <source>
        <strain evidence="2">cv. Valencia</strain>
    </source>
</reference>
<dbReference type="EMBL" id="CM039170">
    <property type="protein sequence ID" value="KAH9804222.1"/>
    <property type="molecule type" value="Genomic_DNA"/>
</dbReference>
<gene>
    <name evidence="1" type="ORF">KPL71_002058</name>
</gene>
<keyword evidence="1" id="KW-0548">Nucleotidyltransferase</keyword>
<accession>A0ACB8P261</accession>